<dbReference type="PANTHER" id="PTHR10740:SF10">
    <property type="entry name" value="EPIGEN"/>
    <property type="match status" value="1"/>
</dbReference>
<comment type="subcellular location">
    <subcellularLocation>
        <location evidence="1">Membrane</location>
        <topology evidence="1">Single-pass type I membrane protein</topology>
    </subcellularLocation>
</comment>
<evidence type="ECO:0000256" key="3">
    <source>
        <dbReference type="ARBA" id="ARBA00022692"/>
    </source>
</evidence>
<sequence>MPSFVIHFFLPAGHTVSPMDLKSIQSCFEEHNDYCLNGICVFHTELKMPNCRCFVGYSGERCEHLMLNSYTQYSSECYVAVGIGGGMLLIGMIAVIYCYIRKRYKETKASYKVCHGEAAV</sequence>
<evidence type="ECO:0000313" key="13">
    <source>
        <dbReference type="RefSeq" id="XP_072858994.1"/>
    </source>
</evidence>
<protein>
    <submittedName>
        <fullName evidence="13">Epigen</fullName>
    </submittedName>
</protein>
<dbReference type="Gene3D" id="2.10.25.10">
    <property type="entry name" value="Laminin"/>
    <property type="match status" value="1"/>
</dbReference>
<evidence type="ECO:0000256" key="5">
    <source>
        <dbReference type="ARBA" id="ARBA00023030"/>
    </source>
</evidence>
<keyword evidence="8" id="KW-0325">Glycoprotein</keyword>
<name>A0ABM5GMV8_9SAUR</name>
<evidence type="ECO:0000313" key="12">
    <source>
        <dbReference type="Proteomes" id="UP001652642"/>
    </source>
</evidence>
<organism evidence="12 13">
    <name type="scientific">Pogona vitticeps</name>
    <name type="common">central bearded dragon</name>
    <dbReference type="NCBI Taxonomy" id="103695"/>
    <lineage>
        <taxon>Eukaryota</taxon>
        <taxon>Metazoa</taxon>
        <taxon>Chordata</taxon>
        <taxon>Craniata</taxon>
        <taxon>Vertebrata</taxon>
        <taxon>Euteleostomi</taxon>
        <taxon>Lepidosauria</taxon>
        <taxon>Squamata</taxon>
        <taxon>Bifurcata</taxon>
        <taxon>Unidentata</taxon>
        <taxon>Episquamata</taxon>
        <taxon>Toxicofera</taxon>
        <taxon>Iguania</taxon>
        <taxon>Acrodonta</taxon>
        <taxon>Agamidae</taxon>
        <taxon>Amphibolurinae</taxon>
        <taxon>Pogona</taxon>
    </lineage>
</organism>
<evidence type="ECO:0000256" key="6">
    <source>
        <dbReference type="ARBA" id="ARBA00023136"/>
    </source>
</evidence>
<feature type="domain" description="EGF-like" evidence="11">
    <location>
        <begin position="23"/>
        <end position="63"/>
    </location>
</feature>
<comment type="caution">
    <text evidence="9">Lacks conserved residue(s) required for the propagation of feature annotation.</text>
</comment>
<dbReference type="PRINTS" id="PR00009">
    <property type="entry name" value="EGFTGF"/>
</dbReference>
<accession>A0ABM5GMV8</accession>
<reference evidence="13" key="1">
    <citation type="submission" date="2025-08" db="UniProtKB">
        <authorList>
            <consortium name="RefSeq"/>
        </authorList>
    </citation>
    <scope>IDENTIFICATION</scope>
</reference>
<evidence type="ECO:0000256" key="9">
    <source>
        <dbReference type="PROSITE-ProRule" id="PRU00076"/>
    </source>
</evidence>
<evidence type="ECO:0000256" key="10">
    <source>
        <dbReference type="SAM" id="Phobius"/>
    </source>
</evidence>
<keyword evidence="5" id="KW-0339">Growth factor</keyword>
<evidence type="ECO:0000256" key="7">
    <source>
        <dbReference type="ARBA" id="ARBA00023157"/>
    </source>
</evidence>
<evidence type="ECO:0000256" key="1">
    <source>
        <dbReference type="ARBA" id="ARBA00004479"/>
    </source>
</evidence>
<evidence type="ECO:0000259" key="11">
    <source>
        <dbReference type="PROSITE" id="PS50026"/>
    </source>
</evidence>
<dbReference type="InterPro" id="IPR000742">
    <property type="entry name" value="EGF"/>
</dbReference>
<keyword evidence="3 10" id="KW-0812">Transmembrane</keyword>
<feature type="disulfide bond" evidence="9">
    <location>
        <begin position="53"/>
        <end position="62"/>
    </location>
</feature>
<dbReference type="PROSITE" id="PS00022">
    <property type="entry name" value="EGF_1"/>
    <property type="match status" value="1"/>
</dbReference>
<dbReference type="RefSeq" id="XP_072858994.1">
    <property type="nucleotide sequence ID" value="XM_073002893.1"/>
</dbReference>
<evidence type="ECO:0000256" key="4">
    <source>
        <dbReference type="ARBA" id="ARBA00022989"/>
    </source>
</evidence>
<keyword evidence="2 9" id="KW-0245">EGF-like domain</keyword>
<dbReference type="Proteomes" id="UP001652642">
    <property type="component" value="Chromosome 6"/>
</dbReference>
<keyword evidence="6 10" id="KW-0472">Membrane</keyword>
<dbReference type="GeneID" id="110090463"/>
<gene>
    <name evidence="13" type="primary">EPGN</name>
</gene>
<dbReference type="PROSITE" id="PS01186">
    <property type="entry name" value="EGF_2"/>
    <property type="match status" value="1"/>
</dbReference>
<feature type="transmembrane region" description="Helical" evidence="10">
    <location>
        <begin position="78"/>
        <end position="100"/>
    </location>
</feature>
<keyword evidence="7 9" id="KW-1015">Disulfide bond</keyword>
<dbReference type="PANTHER" id="PTHR10740">
    <property type="entry name" value="TRANSFORMING GROWTH FACTOR ALPHA"/>
    <property type="match status" value="1"/>
</dbReference>
<keyword evidence="4 10" id="KW-1133">Transmembrane helix</keyword>
<evidence type="ECO:0000256" key="2">
    <source>
        <dbReference type="ARBA" id="ARBA00022536"/>
    </source>
</evidence>
<dbReference type="PROSITE" id="PS50026">
    <property type="entry name" value="EGF_3"/>
    <property type="match status" value="1"/>
</dbReference>
<keyword evidence="12" id="KW-1185">Reference proteome</keyword>
<evidence type="ECO:0000256" key="8">
    <source>
        <dbReference type="ARBA" id="ARBA00023180"/>
    </source>
</evidence>
<proteinExistence type="predicted"/>
<dbReference type="SUPFAM" id="SSF57196">
    <property type="entry name" value="EGF/Laminin"/>
    <property type="match status" value="1"/>
</dbReference>